<dbReference type="EMBL" id="JBHLTP010000013">
    <property type="protein sequence ID" value="MFC0525171.1"/>
    <property type="molecule type" value="Genomic_DNA"/>
</dbReference>
<feature type="domain" description="FAD dependent oxidoreductase" evidence="1">
    <location>
        <begin position="30"/>
        <end position="383"/>
    </location>
</feature>
<dbReference type="Gene3D" id="3.30.9.10">
    <property type="entry name" value="D-Amino Acid Oxidase, subunit A, domain 2"/>
    <property type="match status" value="1"/>
</dbReference>
<dbReference type="EC" id="1.-.-.-" evidence="2"/>
<dbReference type="RefSeq" id="WP_377350097.1">
    <property type="nucleotide sequence ID" value="NZ_JBHLTP010000013.1"/>
</dbReference>
<dbReference type="InterPro" id="IPR006076">
    <property type="entry name" value="FAD-dep_OxRdtase"/>
</dbReference>
<protein>
    <submittedName>
        <fullName evidence="2">NAD(P)/FAD-dependent oxidoreductase</fullName>
        <ecNumber evidence="2">1.-.-.-</ecNumber>
    </submittedName>
</protein>
<evidence type="ECO:0000259" key="1">
    <source>
        <dbReference type="Pfam" id="PF01266"/>
    </source>
</evidence>
<dbReference type="Gene3D" id="3.50.50.60">
    <property type="entry name" value="FAD/NAD(P)-binding domain"/>
    <property type="match status" value="1"/>
</dbReference>
<dbReference type="Proteomes" id="UP001589836">
    <property type="component" value="Unassembled WGS sequence"/>
</dbReference>
<accession>A0ABV6LRY6</accession>
<proteinExistence type="predicted"/>
<dbReference type="PANTHER" id="PTHR13847:SF201">
    <property type="entry name" value="PUTATIBE OXIDOREDUCTASE"/>
    <property type="match status" value="1"/>
</dbReference>
<comment type="caution">
    <text evidence="2">The sequence shown here is derived from an EMBL/GenBank/DDBJ whole genome shotgun (WGS) entry which is preliminary data.</text>
</comment>
<evidence type="ECO:0000313" key="3">
    <source>
        <dbReference type="Proteomes" id="UP001589836"/>
    </source>
</evidence>
<name>A0ABV6LRY6_9BACI</name>
<keyword evidence="2" id="KW-0560">Oxidoreductase</keyword>
<reference evidence="2 3" key="1">
    <citation type="submission" date="2024-09" db="EMBL/GenBank/DDBJ databases">
        <authorList>
            <person name="Sun Q."/>
            <person name="Mori K."/>
        </authorList>
    </citation>
    <scope>NUCLEOTIDE SEQUENCE [LARGE SCALE GENOMIC DNA]</scope>
    <source>
        <strain evidence="2 3">NCAIM B.02529</strain>
    </source>
</reference>
<keyword evidence="3" id="KW-1185">Reference proteome</keyword>
<dbReference type="GO" id="GO:0016491">
    <property type="term" value="F:oxidoreductase activity"/>
    <property type="evidence" value="ECO:0007669"/>
    <property type="project" value="UniProtKB-KW"/>
</dbReference>
<gene>
    <name evidence="2" type="ORF">ACFFGV_16440</name>
</gene>
<dbReference type="PANTHER" id="PTHR13847">
    <property type="entry name" value="SARCOSINE DEHYDROGENASE-RELATED"/>
    <property type="match status" value="1"/>
</dbReference>
<evidence type="ECO:0000313" key="2">
    <source>
        <dbReference type="EMBL" id="MFC0525171.1"/>
    </source>
</evidence>
<dbReference type="Pfam" id="PF01266">
    <property type="entry name" value="DAO"/>
    <property type="match status" value="1"/>
</dbReference>
<organism evidence="2 3">
    <name type="scientific">Pontibacillus salicampi</name>
    <dbReference type="NCBI Taxonomy" id="1449801"/>
    <lineage>
        <taxon>Bacteria</taxon>
        <taxon>Bacillati</taxon>
        <taxon>Bacillota</taxon>
        <taxon>Bacilli</taxon>
        <taxon>Bacillales</taxon>
        <taxon>Bacillaceae</taxon>
        <taxon>Pontibacillus</taxon>
    </lineage>
</organism>
<dbReference type="SUPFAM" id="SSF51905">
    <property type="entry name" value="FAD/NAD(P)-binding domain"/>
    <property type="match status" value="1"/>
</dbReference>
<sequence length="401" mass="44490">MNLVSGKVYWPETIREAPRYSCLGENTSCDVVVIGAGEAGAMISYELIQAGVDTIVVDKRRVGSGSTCANTGLLQFNNDKTLTSCINSFGIDRAVRFYKMCEEGIGKIEELADQCSITPDFRQRDSLYFASCQKDAASLLEEYNTLVKYGFPVTFLEEREVGERFSFHKPAALYTTKDADINPYKLALGLINAASKQGLRVYENTEVVHHVNRGPKVDVVVAGDYVITASFVVFATGYETQQIKRNPNAVLESTFAIATNPITEKPGWYNECLIWETARPYLYMRTTVDGRIMAGGYDERSVDAEMRDKMLIGKRDRLVRDIDTMFPEIGVVDAPYYWSATFGSTHDGLPLIGPQPEFPRAFFALGYGGNGVVYCTIAASLIRDFVTNGSHPTAPLFAFNR</sequence>
<dbReference type="InterPro" id="IPR036188">
    <property type="entry name" value="FAD/NAD-bd_sf"/>
</dbReference>